<dbReference type="InterPro" id="IPR001737">
    <property type="entry name" value="KsgA/Erm"/>
</dbReference>
<dbReference type="SMART" id="SM00650">
    <property type="entry name" value="rADc"/>
    <property type="match status" value="1"/>
</dbReference>
<feature type="binding site" evidence="7 8">
    <location>
        <position position="117"/>
    </location>
    <ligand>
        <name>S-adenosyl-L-methionine</name>
        <dbReference type="ChEBI" id="CHEBI:59789"/>
    </ligand>
</feature>
<comment type="function">
    <text evidence="7">Specifically dimethylates two adjacent adenosines (A1518 and A1519) in the loop of a conserved hairpin near the 3'-end of 16S rRNA in the 30S particle. May play a critical role in biogenesis of 30S subunits.</text>
</comment>
<reference evidence="10 11" key="1">
    <citation type="submission" date="2018-12" db="EMBL/GenBank/DDBJ databases">
        <authorList>
            <person name="Chong R.A."/>
        </authorList>
    </citation>
    <scope>NUCLEOTIDE SEQUENCE [LARGE SCALE GENOMIC DNA]</scope>
    <source>
        <strain evidence="10 11">Tca</strain>
    </source>
</reference>
<proteinExistence type="inferred from homology"/>
<keyword evidence="2 7" id="KW-0698">rRNA processing</keyword>
<keyword evidence="1 7" id="KW-0963">Cytoplasm</keyword>
<comment type="subcellular location">
    <subcellularLocation>
        <location evidence="7">Cytoplasm</location>
    </subcellularLocation>
</comment>
<dbReference type="Pfam" id="PF00398">
    <property type="entry name" value="RrnaAD"/>
    <property type="match status" value="1"/>
</dbReference>
<feature type="binding site" evidence="7 8">
    <location>
        <position position="23"/>
    </location>
    <ligand>
        <name>S-adenosyl-L-methionine</name>
        <dbReference type="ChEBI" id="CHEBI:59789"/>
    </ligand>
</feature>
<feature type="binding site" evidence="7 8">
    <location>
        <position position="69"/>
    </location>
    <ligand>
        <name>S-adenosyl-L-methionine</name>
        <dbReference type="ChEBI" id="CHEBI:59789"/>
    </ligand>
</feature>
<dbReference type="PANTHER" id="PTHR11727:SF7">
    <property type="entry name" value="DIMETHYLADENOSINE TRANSFERASE-RELATED"/>
    <property type="match status" value="1"/>
</dbReference>
<evidence type="ECO:0000256" key="5">
    <source>
        <dbReference type="ARBA" id="ARBA00022691"/>
    </source>
</evidence>
<dbReference type="GO" id="GO:0005829">
    <property type="term" value="C:cytosol"/>
    <property type="evidence" value="ECO:0007669"/>
    <property type="project" value="TreeGrafter"/>
</dbReference>
<dbReference type="InterPro" id="IPR029063">
    <property type="entry name" value="SAM-dependent_MTases_sf"/>
</dbReference>
<dbReference type="NCBIfam" id="TIGR00755">
    <property type="entry name" value="ksgA"/>
    <property type="match status" value="1"/>
</dbReference>
<accession>A0A4D6YL15</accession>
<evidence type="ECO:0000256" key="6">
    <source>
        <dbReference type="ARBA" id="ARBA00022884"/>
    </source>
</evidence>
<name>A0A4D6YL15_9GAMM</name>
<protein>
    <recommendedName>
        <fullName evidence="7">Ribosomal RNA small subunit methyltransferase A</fullName>
        <ecNumber evidence="7">2.1.1.182</ecNumber>
    </recommendedName>
    <alternativeName>
        <fullName evidence="7">16S rRNA (adenine(1518)-N(6)/adenine(1519)-N(6))-dimethyltransferase</fullName>
    </alternativeName>
    <alternativeName>
        <fullName evidence="7">16S rRNA dimethyladenosine transferase</fullName>
    </alternativeName>
    <alternativeName>
        <fullName evidence="7">16S rRNA dimethylase</fullName>
    </alternativeName>
    <alternativeName>
        <fullName evidence="7">S-adenosylmethionine-6-N', N'-adenosyl(rRNA) dimethyltransferase</fullName>
    </alternativeName>
</protein>
<dbReference type="PANTHER" id="PTHR11727">
    <property type="entry name" value="DIMETHYLADENOSINE TRANSFERASE"/>
    <property type="match status" value="1"/>
</dbReference>
<evidence type="ECO:0000256" key="4">
    <source>
        <dbReference type="ARBA" id="ARBA00022679"/>
    </source>
</evidence>
<gene>
    <name evidence="7 10" type="primary">rsmA</name>
    <name evidence="7" type="synonym">ksgA</name>
    <name evidence="10" type="ORF">D9V80_00580</name>
</gene>
<dbReference type="FunFam" id="1.10.8.100:FF:000001">
    <property type="entry name" value="Ribosomal RNA small subunit methyltransferase A"/>
    <property type="match status" value="1"/>
</dbReference>
<feature type="domain" description="Ribosomal RNA adenine methylase transferase N-terminal" evidence="9">
    <location>
        <begin position="28"/>
        <end position="202"/>
    </location>
</feature>
<comment type="similarity">
    <text evidence="7">Belongs to the class I-like SAM-binding methyltransferase superfamily. rRNA adenine N(6)-methyltransferase family. RsmA subfamily.</text>
</comment>
<evidence type="ECO:0000256" key="8">
    <source>
        <dbReference type="PROSITE-ProRule" id="PRU01026"/>
    </source>
</evidence>
<comment type="catalytic activity">
    <reaction evidence="7">
        <text>adenosine(1518)/adenosine(1519) in 16S rRNA + 4 S-adenosyl-L-methionine = N(6)-dimethyladenosine(1518)/N(6)-dimethyladenosine(1519) in 16S rRNA + 4 S-adenosyl-L-homocysteine + 4 H(+)</text>
        <dbReference type="Rhea" id="RHEA:19609"/>
        <dbReference type="Rhea" id="RHEA-COMP:10232"/>
        <dbReference type="Rhea" id="RHEA-COMP:10233"/>
        <dbReference type="ChEBI" id="CHEBI:15378"/>
        <dbReference type="ChEBI" id="CHEBI:57856"/>
        <dbReference type="ChEBI" id="CHEBI:59789"/>
        <dbReference type="ChEBI" id="CHEBI:74411"/>
        <dbReference type="ChEBI" id="CHEBI:74493"/>
        <dbReference type="EC" id="2.1.1.182"/>
    </reaction>
</comment>
<dbReference type="PROSITE" id="PS51689">
    <property type="entry name" value="SAM_RNA_A_N6_MT"/>
    <property type="match status" value="1"/>
</dbReference>
<dbReference type="GO" id="GO:0003723">
    <property type="term" value="F:RNA binding"/>
    <property type="evidence" value="ECO:0007669"/>
    <property type="project" value="UniProtKB-UniRule"/>
</dbReference>
<dbReference type="InterPro" id="IPR020598">
    <property type="entry name" value="rRNA_Ade_methylase_Trfase_N"/>
</dbReference>
<evidence type="ECO:0000313" key="10">
    <source>
        <dbReference type="EMBL" id="QCI26664.1"/>
    </source>
</evidence>
<keyword evidence="11" id="KW-1185">Reference proteome</keyword>
<dbReference type="EC" id="2.1.1.182" evidence="7"/>
<dbReference type="HAMAP" id="MF_00607">
    <property type="entry name" value="16SrRNA_methyltr_A"/>
    <property type="match status" value="1"/>
</dbReference>
<keyword evidence="4 7" id="KW-0808">Transferase</keyword>
<evidence type="ECO:0000313" key="11">
    <source>
        <dbReference type="Proteomes" id="UP000298782"/>
    </source>
</evidence>
<evidence type="ECO:0000256" key="1">
    <source>
        <dbReference type="ARBA" id="ARBA00022490"/>
    </source>
</evidence>
<dbReference type="GO" id="GO:0052908">
    <property type="term" value="F:16S rRNA (adenine(1518)-N(6)/adenine(1519)-N(6))-dimethyltransferase activity"/>
    <property type="evidence" value="ECO:0007669"/>
    <property type="project" value="UniProtKB-EC"/>
</dbReference>
<dbReference type="RefSeq" id="WP_158353207.1">
    <property type="nucleotide sequence ID" value="NZ_CP034852.1"/>
</dbReference>
<feature type="binding site" evidence="7 8">
    <location>
        <position position="48"/>
    </location>
    <ligand>
        <name>S-adenosyl-L-methionine</name>
        <dbReference type="ChEBI" id="CHEBI:59789"/>
    </ligand>
</feature>
<keyword evidence="3 7" id="KW-0489">Methyltransferase</keyword>
<sequence length="273" mass="31827">MNNSLDIFIKNSIPNRNLGQNFLLNQDIIKKIICLINPQIQQFFLEIGPGLGALTVPLCKITENVIVIEIDHRMVNFLKKKIINSKIKILHDNALHFNYQNIFKYNSNHYPVRVIGNLPYNISIQLILLFLKRIDFIHDMHFMVQYEVGCRLIALPGNKHYGRISIISQYYCDIIPLIIVDSNSFYPSPKVKSYFIKFKPHKNKYPIVNIEILSLITKTAFSQRRKIIKHSLSSLFSLHTLLKLNINPLLRAQNLTIIDYCVLSNYLIKKIYT</sequence>
<dbReference type="Gene3D" id="1.10.8.100">
    <property type="entry name" value="Ribosomal RNA adenine dimethylase-like, domain 2"/>
    <property type="match status" value="1"/>
</dbReference>
<dbReference type="AlphaFoldDB" id="A0A4D6YL15"/>
<dbReference type="InterPro" id="IPR023165">
    <property type="entry name" value="rRNA_Ade_diMease-like_C"/>
</dbReference>
<organism evidence="10 11">
    <name type="scientific">Buchnera aphidicola</name>
    <name type="common">Thelaxes californica</name>
    <dbReference type="NCBI Taxonomy" id="1315998"/>
    <lineage>
        <taxon>Bacteria</taxon>
        <taxon>Pseudomonadati</taxon>
        <taxon>Pseudomonadota</taxon>
        <taxon>Gammaproteobacteria</taxon>
        <taxon>Enterobacterales</taxon>
        <taxon>Erwiniaceae</taxon>
        <taxon>Buchnera</taxon>
    </lineage>
</organism>
<evidence type="ECO:0000259" key="9">
    <source>
        <dbReference type="SMART" id="SM00650"/>
    </source>
</evidence>
<keyword evidence="6 7" id="KW-0694">RNA-binding</keyword>
<dbReference type="InterPro" id="IPR011530">
    <property type="entry name" value="rRNA_adenine_dimethylase"/>
</dbReference>
<keyword evidence="5 7" id="KW-0949">S-adenosyl-L-methionine</keyword>
<evidence type="ECO:0000256" key="2">
    <source>
        <dbReference type="ARBA" id="ARBA00022552"/>
    </source>
</evidence>
<dbReference type="Proteomes" id="UP000298782">
    <property type="component" value="Chromosome"/>
</dbReference>
<dbReference type="Gene3D" id="3.40.50.150">
    <property type="entry name" value="Vaccinia Virus protein VP39"/>
    <property type="match status" value="1"/>
</dbReference>
<comment type="caution">
    <text evidence="7 8">Lacks conserved residue(s) required for the propagation of feature annotation.</text>
</comment>
<dbReference type="OrthoDB" id="9814755at2"/>
<evidence type="ECO:0000256" key="3">
    <source>
        <dbReference type="ARBA" id="ARBA00022603"/>
    </source>
</evidence>
<reference evidence="10 11" key="2">
    <citation type="submission" date="2019-05" db="EMBL/GenBank/DDBJ databases">
        <title>Genome evolution of the obligate endosymbiont Buchnera aphidicola.</title>
        <authorList>
            <person name="Moran N.A."/>
        </authorList>
    </citation>
    <scope>NUCLEOTIDE SEQUENCE [LARGE SCALE GENOMIC DNA]</scope>
    <source>
        <strain evidence="10 11">Tca</strain>
    </source>
</reference>
<evidence type="ECO:0000256" key="7">
    <source>
        <dbReference type="HAMAP-Rule" id="MF_00607"/>
    </source>
</evidence>
<dbReference type="EMBL" id="CP034852">
    <property type="protein sequence ID" value="QCI26664.1"/>
    <property type="molecule type" value="Genomic_DNA"/>
</dbReference>
<feature type="binding site" evidence="7 8">
    <location>
        <position position="21"/>
    </location>
    <ligand>
        <name>S-adenosyl-L-methionine</name>
        <dbReference type="ChEBI" id="CHEBI:59789"/>
    </ligand>
</feature>
<dbReference type="SUPFAM" id="SSF53335">
    <property type="entry name" value="S-adenosyl-L-methionine-dependent methyltransferases"/>
    <property type="match status" value="1"/>
</dbReference>